<dbReference type="Proteomes" id="UP000006525">
    <property type="component" value="Segment"/>
</dbReference>
<sequence length="67" mass="7677">MPEQNCFRFCKCIHRRLILAVRSKVGISGTNFIPGNPKSTRQGCSKNTKYSATSRNSRKKRYRGQGR</sequence>
<dbReference type="RefSeq" id="YP_004322755.1">
    <property type="nucleotide sequence ID" value="NC_015281.1"/>
</dbReference>
<protein>
    <submittedName>
        <fullName evidence="2">Uncharacterized protein</fullName>
    </submittedName>
</protein>
<keyword evidence="3" id="KW-1185">Reference proteome</keyword>
<name>E3SJZ0_9CAUD</name>
<evidence type="ECO:0000256" key="1">
    <source>
        <dbReference type="SAM" id="MobiDB-lite"/>
    </source>
</evidence>
<feature type="region of interest" description="Disordered" evidence="1">
    <location>
        <begin position="29"/>
        <end position="67"/>
    </location>
</feature>
<evidence type="ECO:0000313" key="2">
    <source>
        <dbReference type="EMBL" id="ADO97700.1"/>
    </source>
</evidence>
<proteinExistence type="predicted"/>
<dbReference type="EMBL" id="GU071096">
    <property type="protein sequence ID" value="ADO97700.1"/>
    <property type="molecule type" value="Genomic_DNA"/>
</dbReference>
<gene>
    <name evidence="2" type="ORF">SShM2_089</name>
</gene>
<feature type="compositionally biased region" description="Polar residues" evidence="1">
    <location>
        <begin position="29"/>
        <end position="55"/>
    </location>
</feature>
<dbReference type="GeneID" id="10327244"/>
<evidence type="ECO:0000313" key="3">
    <source>
        <dbReference type="Proteomes" id="UP000006525"/>
    </source>
</evidence>
<accession>E3SJZ0</accession>
<dbReference type="KEGG" id="vg:10327244"/>
<organism evidence="2 3">
    <name type="scientific">Synechococcus phage S-ShM2</name>
    <dbReference type="NCBI Taxonomy" id="445683"/>
    <lineage>
        <taxon>Viruses</taxon>
        <taxon>Duplodnaviria</taxon>
        <taxon>Heunggongvirae</taxon>
        <taxon>Uroviricota</taxon>
        <taxon>Caudoviricetes</taxon>
        <taxon>Pantevenvirales</taxon>
        <taxon>Kyanoviridae</taxon>
        <taxon>Ahtivirus</taxon>
        <taxon>Ahtivirus sagseatwo</taxon>
    </lineage>
</organism>
<reference evidence="2 3" key="1">
    <citation type="journal article" date="2010" name="Environ. Microbiol.">
        <title>Genomic analysis of oceanic cyanobacterial myoviruses compared with T4-like myoviruses from diverse hosts and environments.</title>
        <authorList>
            <person name="Sullivan M.B."/>
            <person name="Huang K.H."/>
            <person name="Ignacio-Espinoza J.C."/>
            <person name="Berlin A.M."/>
            <person name="Kelly L."/>
            <person name="Weigele P.R."/>
            <person name="DeFrancesco A.S."/>
            <person name="Kern S.E."/>
            <person name="Thompson L.R."/>
            <person name="Young S."/>
            <person name="Yandava C."/>
            <person name="Fu R."/>
            <person name="Krastins B."/>
            <person name="Chase M."/>
            <person name="Sarracino D."/>
            <person name="Osburne M.S."/>
            <person name="Henn M.R."/>
            <person name="Chisholm S.W."/>
        </authorList>
    </citation>
    <scope>NUCLEOTIDE SEQUENCE [LARGE SCALE GENOMIC DNA]</scope>
    <source>
        <strain evidence="2">8102-4</strain>
    </source>
</reference>
<feature type="compositionally biased region" description="Basic residues" evidence="1">
    <location>
        <begin position="56"/>
        <end position="67"/>
    </location>
</feature>
<dbReference type="OrthoDB" id="27555at10239"/>